<keyword evidence="3" id="KW-0240">DNA-directed RNA polymerase</keyword>
<evidence type="ECO:0000256" key="4">
    <source>
        <dbReference type="ARBA" id="ARBA00023163"/>
    </source>
</evidence>
<dbReference type="Gene3D" id="1.10.10.10">
    <property type="entry name" value="Winged helix-like DNA-binding domain superfamily/Winged helix DNA-binding domain"/>
    <property type="match status" value="1"/>
</dbReference>
<dbReference type="InterPro" id="IPR036390">
    <property type="entry name" value="WH_DNA-bd_sf"/>
</dbReference>
<dbReference type="AlphaFoldDB" id="A0A2G5CW39"/>
<evidence type="ECO:0000256" key="5">
    <source>
        <dbReference type="ARBA" id="ARBA00023242"/>
    </source>
</evidence>
<dbReference type="InterPro" id="IPR016049">
    <property type="entry name" value="RNA_pol_Rpc34-like"/>
</dbReference>
<dbReference type="InterPro" id="IPR036388">
    <property type="entry name" value="WH-like_DNA-bd_sf"/>
</dbReference>
<evidence type="ECO:0008006" key="9">
    <source>
        <dbReference type="Google" id="ProtNLM"/>
    </source>
</evidence>
<dbReference type="GO" id="GO:0005666">
    <property type="term" value="C:RNA polymerase III complex"/>
    <property type="evidence" value="ECO:0007669"/>
    <property type="project" value="InterPro"/>
</dbReference>
<proteinExistence type="inferred from homology"/>
<dbReference type="Proteomes" id="UP000230069">
    <property type="component" value="Unassembled WGS sequence"/>
</dbReference>
<feature type="region of interest" description="Disordered" evidence="6">
    <location>
        <begin position="1"/>
        <end position="25"/>
    </location>
</feature>
<dbReference type="STRING" id="218851.A0A2G5CW39"/>
<evidence type="ECO:0000256" key="3">
    <source>
        <dbReference type="ARBA" id="ARBA00022478"/>
    </source>
</evidence>
<dbReference type="InParanoid" id="A0A2G5CW39"/>
<evidence type="ECO:0000313" key="7">
    <source>
        <dbReference type="EMBL" id="PIA35496.1"/>
    </source>
</evidence>
<dbReference type="GO" id="GO:0006383">
    <property type="term" value="P:transcription by RNA polymerase III"/>
    <property type="evidence" value="ECO:0007669"/>
    <property type="project" value="InterPro"/>
</dbReference>
<dbReference type="InterPro" id="IPR007832">
    <property type="entry name" value="RNA_pol_Rpc34"/>
</dbReference>
<dbReference type="EMBL" id="KZ305052">
    <property type="protein sequence ID" value="PIA35496.1"/>
    <property type="molecule type" value="Genomic_DNA"/>
</dbReference>
<dbReference type="SUPFAM" id="SSF46785">
    <property type="entry name" value="Winged helix' DNA-binding domain"/>
    <property type="match status" value="1"/>
</dbReference>
<evidence type="ECO:0000256" key="1">
    <source>
        <dbReference type="ARBA" id="ARBA00004123"/>
    </source>
</evidence>
<evidence type="ECO:0000313" key="8">
    <source>
        <dbReference type="Proteomes" id="UP000230069"/>
    </source>
</evidence>
<gene>
    <name evidence="7" type="ORF">AQUCO_03500098v1</name>
</gene>
<comment type="similarity">
    <text evidence="2">Belongs to the eukaryotic RPC34/RPC39 RNA polymerase subunit family.</text>
</comment>
<evidence type="ECO:0000256" key="6">
    <source>
        <dbReference type="SAM" id="MobiDB-lite"/>
    </source>
</evidence>
<dbReference type="PANTHER" id="PTHR12780">
    <property type="entry name" value="RNA POLYMERASE III DNA DIRECTED , 39KD SUBUNIT-RELATED"/>
    <property type="match status" value="1"/>
</dbReference>
<keyword evidence="4" id="KW-0804">Transcription</keyword>
<organism evidence="7 8">
    <name type="scientific">Aquilegia coerulea</name>
    <name type="common">Rocky mountain columbine</name>
    <dbReference type="NCBI Taxonomy" id="218851"/>
    <lineage>
        <taxon>Eukaryota</taxon>
        <taxon>Viridiplantae</taxon>
        <taxon>Streptophyta</taxon>
        <taxon>Embryophyta</taxon>
        <taxon>Tracheophyta</taxon>
        <taxon>Spermatophyta</taxon>
        <taxon>Magnoliopsida</taxon>
        <taxon>Ranunculales</taxon>
        <taxon>Ranunculaceae</taxon>
        <taxon>Thalictroideae</taxon>
        <taxon>Aquilegia</taxon>
    </lineage>
</organism>
<evidence type="ECO:0000256" key="2">
    <source>
        <dbReference type="ARBA" id="ARBA00011038"/>
    </source>
</evidence>
<sequence length="236" mass="26676">MNPVSENVAQKRKRPNTNSPAHNLTGPERLVYDEIRKVEDKAIWGSDVRKKTFLTEAQTKKHLESLIAKSLIKEVPNINYKKRRYYMAVEFQPSAELTGGAWYTDGELDKDFISDLKELCKRIVFNQKVVSLQSISNSIKEKGYLKVDCPLQQISEIMRSLVLDNVLMEVTSTGMGEFEAFRVGTLCYRRVKTGGDPKVGAMGSIPCGVCPRINDCTPDGIISPKTCVYYTKWLDI</sequence>
<protein>
    <recommendedName>
        <fullName evidence="9">DNA-directed RNA polymerase III subunit RPC6</fullName>
    </recommendedName>
</protein>
<accession>A0A2G5CW39</accession>
<comment type="subcellular location">
    <subcellularLocation>
        <location evidence="1">Nucleus</location>
    </subcellularLocation>
</comment>
<dbReference type="FunCoup" id="A0A2G5CW39">
    <property type="interactions" value="2886"/>
</dbReference>
<dbReference type="OrthoDB" id="613763at2759"/>
<name>A0A2G5CW39_AQUCA</name>
<keyword evidence="5" id="KW-0539">Nucleus</keyword>
<reference evidence="7 8" key="1">
    <citation type="submission" date="2017-09" db="EMBL/GenBank/DDBJ databases">
        <title>WGS assembly of Aquilegia coerulea Goldsmith.</title>
        <authorList>
            <person name="Hodges S."/>
            <person name="Kramer E."/>
            <person name="Nordborg M."/>
            <person name="Tomkins J."/>
            <person name="Borevitz J."/>
            <person name="Derieg N."/>
            <person name="Yan J."/>
            <person name="Mihaltcheva S."/>
            <person name="Hayes R.D."/>
            <person name="Rokhsar D."/>
        </authorList>
    </citation>
    <scope>NUCLEOTIDE SEQUENCE [LARGE SCALE GENOMIC DNA]</scope>
    <source>
        <strain evidence="8">cv. Goldsmith</strain>
    </source>
</reference>
<dbReference type="Pfam" id="PF05158">
    <property type="entry name" value="RNA_pol_Rpc34"/>
    <property type="match status" value="1"/>
</dbReference>
<keyword evidence="8" id="KW-1185">Reference proteome</keyword>